<dbReference type="PANTHER" id="PTHR14360">
    <property type="entry name" value="PROTEIN FMP32, MITOCHONDRIAL"/>
    <property type="match status" value="1"/>
</dbReference>
<keyword evidence="6" id="KW-0496">Mitochondrion</keyword>
<feature type="region of interest" description="Disordered" evidence="9">
    <location>
        <begin position="429"/>
        <end position="453"/>
    </location>
</feature>
<organism evidence="11 12">
    <name type="scientific">Orbilia brochopaga</name>
    <dbReference type="NCBI Taxonomy" id="3140254"/>
    <lineage>
        <taxon>Eukaryota</taxon>
        <taxon>Fungi</taxon>
        <taxon>Dikarya</taxon>
        <taxon>Ascomycota</taxon>
        <taxon>Pezizomycotina</taxon>
        <taxon>Orbiliomycetes</taxon>
        <taxon>Orbiliales</taxon>
        <taxon>Orbiliaceae</taxon>
        <taxon>Orbilia</taxon>
    </lineage>
</organism>
<evidence type="ECO:0000256" key="2">
    <source>
        <dbReference type="ARBA" id="ARBA00004370"/>
    </source>
</evidence>
<feature type="coiled-coil region" evidence="8">
    <location>
        <begin position="290"/>
        <end position="328"/>
    </location>
</feature>
<dbReference type="AlphaFoldDB" id="A0AAV9UY10"/>
<keyword evidence="5 8" id="KW-0175">Coiled coil</keyword>
<feature type="transmembrane region" description="Helical" evidence="10">
    <location>
        <begin position="374"/>
        <end position="391"/>
    </location>
</feature>
<evidence type="ECO:0000313" key="11">
    <source>
        <dbReference type="EMBL" id="KAK6349754.1"/>
    </source>
</evidence>
<evidence type="ECO:0000313" key="12">
    <source>
        <dbReference type="Proteomes" id="UP001375240"/>
    </source>
</evidence>
<reference evidence="11 12" key="1">
    <citation type="submission" date="2019-10" db="EMBL/GenBank/DDBJ databases">
        <authorList>
            <person name="Palmer J.M."/>
        </authorList>
    </citation>
    <scope>NUCLEOTIDE SEQUENCE [LARGE SCALE GENOMIC DNA]</scope>
    <source>
        <strain evidence="11 12">TWF696</strain>
    </source>
</reference>
<keyword evidence="4 10" id="KW-1133">Transmembrane helix</keyword>
<sequence length="453" mass="48961">MSLPRLTFLYPSFFSTARGQTLCSSACCKYAAARQVRNYPRRAKRCSFASIAKPADISRSVATQRRCASTLQENSPRRDDGIIAGTPLSPEAKVLPGAAAAAAAAAVPNAAPAPARKPEGKPATNPNTSKPSPTPEQLQAQQTPIGINYKPEVLNDTSALDAITTVNNSKEKTGSEKAKGLGDKGSSPGGKAEKTGPQKPLAEQAMSLTMAKLYHNFDSYAMVKQLEAGGFTYGQSVGAMKLVRGLLAMNLDKAKNSMMTKSMSENENYLFQAACSELKTETESARRAALEKTRMDRAQIQHEYEQLEQKLNEDLMNLKDEVSSLFNDRKLTTRQEQRAMEVKIQELNYKLTILLNGDMKSEIEALRWTTTRRGLIAIAIIAVLVVTLIRYTSVQSHATKKDASHGEAEEKIKDSLHTAANAGLIASISAPPTRNSKHGDGDHGDGGSFVSLG</sequence>
<proteinExistence type="predicted"/>
<evidence type="ECO:0000256" key="1">
    <source>
        <dbReference type="ARBA" id="ARBA00004173"/>
    </source>
</evidence>
<dbReference type="Gene3D" id="1.20.5.340">
    <property type="match status" value="1"/>
</dbReference>
<comment type="subcellular location">
    <subcellularLocation>
        <location evidence="2">Membrane</location>
    </subcellularLocation>
    <subcellularLocation>
        <location evidence="1">Mitochondrion</location>
    </subcellularLocation>
</comment>
<accession>A0AAV9UY10</accession>
<evidence type="ECO:0000256" key="9">
    <source>
        <dbReference type="SAM" id="MobiDB-lite"/>
    </source>
</evidence>
<dbReference type="InterPro" id="IPR024461">
    <property type="entry name" value="CCDC90-like"/>
</dbReference>
<keyword evidence="12" id="KW-1185">Reference proteome</keyword>
<dbReference type="PANTHER" id="PTHR14360:SF12">
    <property type="entry name" value="MOZ PROTEIN REPRESENTS A CHROMATIN-ASSOCIATED ACETYLTRANSFERASE"/>
    <property type="match status" value="1"/>
</dbReference>
<evidence type="ECO:0000256" key="7">
    <source>
        <dbReference type="ARBA" id="ARBA00023136"/>
    </source>
</evidence>
<evidence type="ECO:0000256" key="8">
    <source>
        <dbReference type="SAM" id="Coils"/>
    </source>
</evidence>
<evidence type="ECO:0000256" key="3">
    <source>
        <dbReference type="ARBA" id="ARBA00022692"/>
    </source>
</evidence>
<feature type="compositionally biased region" description="Low complexity" evidence="9">
    <location>
        <begin position="122"/>
        <end position="131"/>
    </location>
</feature>
<evidence type="ECO:0000256" key="6">
    <source>
        <dbReference type="ARBA" id="ARBA00023128"/>
    </source>
</evidence>
<feature type="region of interest" description="Disordered" evidence="9">
    <location>
        <begin position="165"/>
        <end position="199"/>
    </location>
</feature>
<dbReference type="Pfam" id="PF07798">
    <property type="entry name" value="CCDC90-like"/>
    <property type="match status" value="1"/>
</dbReference>
<dbReference type="Proteomes" id="UP001375240">
    <property type="component" value="Unassembled WGS sequence"/>
</dbReference>
<dbReference type="GO" id="GO:0005739">
    <property type="term" value="C:mitochondrion"/>
    <property type="evidence" value="ECO:0007669"/>
    <property type="project" value="UniProtKB-SubCell"/>
</dbReference>
<dbReference type="GO" id="GO:0016020">
    <property type="term" value="C:membrane"/>
    <property type="evidence" value="ECO:0007669"/>
    <property type="project" value="UniProtKB-SubCell"/>
</dbReference>
<comment type="caution">
    <text evidence="11">The sequence shown here is derived from an EMBL/GenBank/DDBJ whole genome shotgun (WGS) entry which is preliminary data.</text>
</comment>
<name>A0AAV9UY10_9PEZI</name>
<dbReference type="EMBL" id="JAVHNQ010000004">
    <property type="protein sequence ID" value="KAK6349754.1"/>
    <property type="molecule type" value="Genomic_DNA"/>
</dbReference>
<evidence type="ECO:0000256" key="5">
    <source>
        <dbReference type="ARBA" id="ARBA00023054"/>
    </source>
</evidence>
<feature type="compositionally biased region" description="Basic and acidic residues" evidence="9">
    <location>
        <begin position="169"/>
        <end position="182"/>
    </location>
</feature>
<gene>
    <name evidence="11" type="ORF">TWF696_006030</name>
</gene>
<evidence type="ECO:0000256" key="4">
    <source>
        <dbReference type="ARBA" id="ARBA00022989"/>
    </source>
</evidence>
<feature type="region of interest" description="Disordered" evidence="9">
    <location>
        <begin position="69"/>
        <end position="88"/>
    </location>
</feature>
<feature type="region of interest" description="Disordered" evidence="9">
    <location>
        <begin position="110"/>
        <end position="140"/>
    </location>
</feature>
<keyword evidence="7 10" id="KW-0472">Membrane</keyword>
<evidence type="ECO:0000256" key="10">
    <source>
        <dbReference type="SAM" id="Phobius"/>
    </source>
</evidence>
<keyword evidence="3 10" id="KW-0812">Transmembrane</keyword>
<protein>
    <submittedName>
        <fullName evidence="11">Uncharacterized protein</fullName>
    </submittedName>
</protein>